<dbReference type="AlphaFoldDB" id="A0A545TIU5"/>
<dbReference type="Proteomes" id="UP000317839">
    <property type="component" value="Unassembled WGS sequence"/>
</dbReference>
<comment type="caution">
    <text evidence="1">The sequence shown here is derived from an EMBL/GenBank/DDBJ whole genome shotgun (WGS) entry which is preliminary data.</text>
</comment>
<dbReference type="RefSeq" id="WP_142888461.1">
    <property type="nucleotide sequence ID" value="NZ_VIKR01000001.1"/>
</dbReference>
<dbReference type="EMBL" id="VIKR01000001">
    <property type="protein sequence ID" value="TQV77101.1"/>
    <property type="molecule type" value="Genomic_DNA"/>
</dbReference>
<keyword evidence="1" id="KW-0808">Transferase</keyword>
<keyword evidence="2" id="KW-1185">Reference proteome</keyword>
<organism evidence="1 2">
    <name type="scientific">Aliikangiella marina</name>
    <dbReference type="NCBI Taxonomy" id="1712262"/>
    <lineage>
        <taxon>Bacteria</taxon>
        <taxon>Pseudomonadati</taxon>
        <taxon>Pseudomonadota</taxon>
        <taxon>Gammaproteobacteria</taxon>
        <taxon>Oceanospirillales</taxon>
        <taxon>Pleioneaceae</taxon>
        <taxon>Aliikangiella</taxon>
    </lineage>
</organism>
<reference evidence="1 2" key="1">
    <citation type="submission" date="2019-06" db="EMBL/GenBank/DDBJ databases">
        <title>Draft genome of Aliikangiella marina GYP-15.</title>
        <authorList>
            <person name="Wang G."/>
        </authorList>
    </citation>
    <scope>NUCLEOTIDE SEQUENCE [LARGE SCALE GENOMIC DNA]</scope>
    <source>
        <strain evidence="1 2">GYP-15</strain>
    </source>
</reference>
<accession>A0A545TIU5</accession>
<evidence type="ECO:0000313" key="2">
    <source>
        <dbReference type="Proteomes" id="UP000317839"/>
    </source>
</evidence>
<name>A0A545TIU5_9GAMM</name>
<dbReference type="GO" id="GO:0016740">
    <property type="term" value="F:transferase activity"/>
    <property type="evidence" value="ECO:0007669"/>
    <property type="project" value="UniProtKB-KW"/>
</dbReference>
<sequence length="63" mass="7172">MFLKERGSGHLVEVLEVEQLINPQSKLILGRYSIGEADQDDDEFDKSDLIFMSGEELPSCWVN</sequence>
<gene>
    <name evidence="1" type="ORF">FLL45_03890</name>
</gene>
<evidence type="ECO:0000313" key="1">
    <source>
        <dbReference type="EMBL" id="TQV77101.1"/>
    </source>
</evidence>
<protein>
    <submittedName>
        <fullName evidence="1">Acetyltransferase</fullName>
    </submittedName>
</protein>
<proteinExistence type="predicted"/>
<dbReference type="OrthoDB" id="9810649at2"/>